<reference evidence="3" key="1">
    <citation type="journal article" date="2019" name="Int. J. Syst. Evol. Microbiol.">
        <title>The Global Catalogue of Microorganisms (GCM) 10K type strain sequencing project: providing services to taxonomists for standard genome sequencing and annotation.</title>
        <authorList>
            <consortium name="The Broad Institute Genomics Platform"/>
            <consortium name="The Broad Institute Genome Sequencing Center for Infectious Disease"/>
            <person name="Wu L."/>
            <person name="Ma J."/>
        </authorList>
    </citation>
    <scope>NUCLEOTIDE SEQUENCE [LARGE SCALE GENOMIC DNA]</scope>
    <source>
        <strain evidence="3">JCM 11117</strain>
    </source>
</reference>
<comment type="caution">
    <text evidence="2">The sequence shown here is derived from an EMBL/GenBank/DDBJ whole genome shotgun (WGS) entry which is preliminary data.</text>
</comment>
<dbReference type="PANTHER" id="PTHR30006">
    <property type="entry name" value="THIAMINE-BINDING PERIPLASMIC PROTEIN-RELATED"/>
    <property type="match status" value="1"/>
</dbReference>
<dbReference type="Proteomes" id="UP001499967">
    <property type="component" value="Unassembled WGS sequence"/>
</dbReference>
<evidence type="ECO:0008006" key="4">
    <source>
        <dbReference type="Google" id="ProtNLM"/>
    </source>
</evidence>
<dbReference type="SUPFAM" id="SSF53850">
    <property type="entry name" value="Periplasmic binding protein-like II"/>
    <property type="match status" value="1"/>
</dbReference>
<proteinExistence type="predicted"/>
<dbReference type="Gene3D" id="3.40.190.10">
    <property type="entry name" value="Periplasmic binding protein-like II"/>
    <property type="match status" value="2"/>
</dbReference>
<accession>A0ABP4AI85</accession>
<organism evidence="2 3">
    <name type="scientific">Pseudonocardia zijingensis</name>
    <dbReference type="NCBI Taxonomy" id="153376"/>
    <lineage>
        <taxon>Bacteria</taxon>
        <taxon>Bacillati</taxon>
        <taxon>Actinomycetota</taxon>
        <taxon>Actinomycetes</taxon>
        <taxon>Pseudonocardiales</taxon>
        <taxon>Pseudonocardiaceae</taxon>
        <taxon>Pseudonocardia</taxon>
    </lineage>
</organism>
<keyword evidence="3" id="KW-1185">Reference proteome</keyword>
<keyword evidence="1" id="KW-0732">Signal</keyword>
<name>A0ABP4AI85_9PSEU</name>
<evidence type="ECO:0000313" key="3">
    <source>
        <dbReference type="Proteomes" id="UP001499967"/>
    </source>
</evidence>
<gene>
    <name evidence="2" type="ORF">GCM10009559_26460</name>
</gene>
<dbReference type="PROSITE" id="PS51257">
    <property type="entry name" value="PROKAR_LIPOPROTEIN"/>
    <property type="match status" value="1"/>
</dbReference>
<evidence type="ECO:0000313" key="2">
    <source>
        <dbReference type="EMBL" id="GAA0935180.1"/>
    </source>
</evidence>
<dbReference type="Pfam" id="PF13531">
    <property type="entry name" value="SBP_bac_11"/>
    <property type="match status" value="1"/>
</dbReference>
<dbReference type="RefSeq" id="WP_343941639.1">
    <property type="nucleotide sequence ID" value="NZ_BAAAHP010000075.1"/>
</dbReference>
<dbReference type="EMBL" id="BAAAHP010000075">
    <property type="protein sequence ID" value="GAA0935180.1"/>
    <property type="molecule type" value="Genomic_DNA"/>
</dbReference>
<sequence length="352" mass="38691">MTSRPTFLRRRSRLWIVLGLALSLAITACGGGTKERLPVPTEWADVVAAARTEGEVQLYMSISQEIIDRLTTAFAEKYPEINVDVYRPGSGASAALQERMQNDRDAGNWIADSVTLTSPLWLRDAIADGIVATDVALPSAEKWDPAYWKDGVAVLMPTVLCVIYNTDLVSPEEVPRSWEDMADPRWRDRMAVFLPRPDTDSHTNLYQLYLENYGESFITRIKDLNPRVWDSATTLAESVAGGESAVGATFTHKAEDLIDSGAPVDYVVLDPAPTFFNSIFVAADAPHPNAARVFLDFAMSEEGQLAVAGDRKANSVLDLPGTLEMPESIYVPDIQKAAANYEPILNLLGRAR</sequence>
<protein>
    <recommendedName>
        <fullName evidence="4">Iron(III) transport system substrate-binding protein</fullName>
    </recommendedName>
</protein>
<evidence type="ECO:0000256" key="1">
    <source>
        <dbReference type="ARBA" id="ARBA00022729"/>
    </source>
</evidence>